<accession>L7J4U2</accession>
<dbReference type="AlphaFoldDB" id="L7J4U2"/>
<feature type="non-terminal residue" evidence="1">
    <location>
        <position position="1"/>
    </location>
</feature>
<protein>
    <submittedName>
        <fullName evidence="1">Uncharacterized protein</fullName>
    </submittedName>
</protein>
<gene>
    <name evidence="1" type="ORF">OOW_P131scaffold01000g1</name>
</gene>
<reference evidence="1" key="1">
    <citation type="journal article" date="2012" name="PLoS Genet.">
        <title>Comparative analysis of the genomes of two field isolates of the rice blast fungus Magnaporthe oryzae.</title>
        <authorList>
            <person name="Xue M."/>
            <person name="Yang J."/>
            <person name="Li Z."/>
            <person name="Hu S."/>
            <person name="Yao N."/>
            <person name="Dean R.A."/>
            <person name="Zhao W."/>
            <person name="Shen M."/>
            <person name="Zhang H."/>
            <person name="Li C."/>
            <person name="Liu L."/>
            <person name="Cao L."/>
            <person name="Xu X."/>
            <person name="Xing Y."/>
            <person name="Hsiang T."/>
            <person name="Zhang Z."/>
            <person name="Xu J.R."/>
            <person name="Peng Y.L."/>
        </authorList>
    </citation>
    <scope>NUCLEOTIDE SEQUENCE [LARGE SCALE GENOMIC DNA]</scope>
    <source>
        <strain evidence="1">P131</strain>
    </source>
</reference>
<evidence type="ECO:0000313" key="1">
    <source>
        <dbReference type="EMBL" id="ELQ63217.1"/>
    </source>
</evidence>
<sequence>RIQGVGKYRASWGKALFNGGNIVKVIGCARIFGRPAAHGKHLPSARRKAAKLENGVKLNVVGDILQAIGGTPSTNCRAVLSRLADDVGSIPQLDNVAGDVICRRETIQKDGWHACETQIRTGLVRTPRVADNLGKRPLALRKQP</sequence>
<name>L7J4U2_PYRO1</name>
<dbReference type="EMBL" id="JH795074">
    <property type="protein sequence ID" value="ELQ63217.1"/>
    <property type="molecule type" value="Genomic_DNA"/>
</dbReference>
<proteinExistence type="predicted"/>
<organism>
    <name type="scientific">Pyricularia oryzae (strain P131)</name>
    <name type="common">Rice blast fungus</name>
    <name type="synonym">Magnaporthe oryzae</name>
    <dbReference type="NCBI Taxonomy" id="1143193"/>
    <lineage>
        <taxon>Eukaryota</taxon>
        <taxon>Fungi</taxon>
        <taxon>Dikarya</taxon>
        <taxon>Ascomycota</taxon>
        <taxon>Pezizomycotina</taxon>
        <taxon>Sordariomycetes</taxon>
        <taxon>Sordariomycetidae</taxon>
        <taxon>Magnaporthales</taxon>
        <taxon>Pyriculariaceae</taxon>
        <taxon>Pyricularia</taxon>
    </lineage>
</organism>